<feature type="transmembrane region" description="Helical" evidence="6">
    <location>
        <begin position="143"/>
        <end position="161"/>
    </location>
</feature>
<accession>A0A2U2B7L8</accession>
<dbReference type="PANTHER" id="PTHR32322">
    <property type="entry name" value="INNER MEMBRANE TRANSPORTER"/>
    <property type="match status" value="1"/>
</dbReference>
<evidence type="ECO:0000256" key="6">
    <source>
        <dbReference type="SAM" id="Phobius"/>
    </source>
</evidence>
<feature type="domain" description="EamA" evidence="7">
    <location>
        <begin position="173"/>
        <end position="310"/>
    </location>
</feature>
<feature type="transmembrane region" description="Helical" evidence="6">
    <location>
        <begin position="52"/>
        <end position="71"/>
    </location>
</feature>
<evidence type="ECO:0000313" key="9">
    <source>
        <dbReference type="Proteomes" id="UP000244956"/>
    </source>
</evidence>
<evidence type="ECO:0000256" key="5">
    <source>
        <dbReference type="ARBA" id="ARBA00023136"/>
    </source>
</evidence>
<feature type="transmembrane region" description="Helical" evidence="6">
    <location>
        <begin position="292"/>
        <end position="311"/>
    </location>
</feature>
<evidence type="ECO:0000256" key="2">
    <source>
        <dbReference type="ARBA" id="ARBA00022475"/>
    </source>
</evidence>
<feature type="transmembrane region" description="Helical" evidence="6">
    <location>
        <begin position="235"/>
        <end position="257"/>
    </location>
</feature>
<reference evidence="8 9" key="1">
    <citation type="submission" date="2018-05" db="EMBL/GenBank/DDBJ databases">
        <title>Marinilabilia rubrum sp. nov., isolated from saltern sediment.</title>
        <authorList>
            <person name="Zhang R."/>
        </authorList>
    </citation>
    <scope>NUCLEOTIDE SEQUENCE [LARGE SCALE GENOMIC DNA]</scope>
    <source>
        <strain evidence="8 9">WTE16</strain>
    </source>
</reference>
<dbReference type="InterPro" id="IPR000620">
    <property type="entry name" value="EamA_dom"/>
</dbReference>
<feature type="transmembrane region" description="Helical" evidence="6">
    <location>
        <begin position="21"/>
        <end position="40"/>
    </location>
</feature>
<sequence length="319" mass="34949">MRFSELPINLNTNCMSSGFKSTSFLAILACLLWSTAFVGIKIGLEYTSPMQFAGTRFFIAGAMLLPLVPSWKKLGSALVQYPLVFLKIAFFQTFVLYTLFYQGINLVEGATTAIIIGSQPLFTALVAHVAMKNDLLTMKKFQTIVIGIAGIILVAIEKGLSFSGAGLLSQLGGIGLLVLANIASGYGNVLVSRQSQLDISPVSLSSVQLMLGGAGLFVISLWVEPFNGFDFEWPYYVSLLWLSFLSAAAFSLWFTLLNRPAVKVSDLNIWKFIIPVFGAFFSWLLIESENPTLLQVVGMIIIGISLVLYNLQNRKKKVL</sequence>
<feature type="transmembrane region" description="Helical" evidence="6">
    <location>
        <begin position="167"/>
        <end position="190"/>
    </location>
</feature>
<keyword evidence="2" id="KW-1003">Cell membrane</keyword>
<comment type="caution">
    <text evidence="8">The sequence shown here is derived from an EMBL/GenBank/DDBJ whole genome shotgun (WGS) entry which is preliminary data.</text>
</comment>
<dbReference type="AlphaFoldDB" id="A0A2U2B7L8"/>
<keyword evidence="4 6" id="KW-1133">Transmembrane helix</keyword>
<evidence type="ECO:0000259" key="7">
    <source>
        <dbReference type="Pfam" id="PF00892"/>
    </source>
</evidence>
<evidence type="ECO:0000256" key="3">
    <source>
        <dbReference type="ARBA" id="ARBA00022692"/>
    </source>
</evidence>
<evidence type="ECO:0000256" key="1">
    <source>
        <dbReference type="ARBA" id="ARBA00004651"/>
    </source>
</evidence>
<comment type="subcellular location">
    <subcellularLocation>
        <location evidence="1">Cell membrane</location>
        <topology evidence="1">Multi-pass membrane protein</topology>
    </subcellularLocation>
</comment>
<dbReference type="SUPFAM" id="SSF103481">
    <property type="entry name" value="Multidrug resistance efflux transporter EmrE"/>
    <property type="match status" value="2"/>
</dbReference>
<protein>
    <recommendedName>
        <fullName evidence="7">EamA domain-containing protein</fullName>
    </recommendedName>
</protein>
<feature type="transmembrane region" description="Helical" evidence="6">
    <location>
        <begin position="83"/>
        <end position="104"/>
    </location>
</feature>
<dbReference type="Pfam" id="PF00892">
    <property type="entry name" value="EamA"/>
    <property type="match status" value="2"/>
</dbReference>
<proteinExistence type="predicted"/>
<dbReference type="InterPro" id="IPR050638">
    <property type="entry name" value="AA-Vitamin_Transporters"/>
</dbReference>
<dbReference type="GO" id="GO:0005886">
    <property type="term" value="C:plasma membrane"/>
    <property type="evidence" value="ECO:0007669"/>
    <property type="project" value="UniProtKB-SubCell"/>
</dbReference>
<dbReference type="PANTHER" id="PTHR32322:SF18">
    <property type="entry name" value="S-ADENOSYLMETHIONINE_S-ADENOSYLHOMOCYSTEINE TRANSPORTER"/>
    <property type="match status" value="1"/>
</dbReference>
<evidence type="ECO:0000313" key="8">
    <source>
        <dbReference type="EMBL" id="PWD99069.1"/>
    </source>
</evidence>
<keyword evidence="3 6" id="KW-0812">Transmembrane</keyword>
<keyword evidence="5 6" id="KW-0472">Membrane</keyword>
<feature type="transmembrane region" description="Helical" evidence="6">
    <location>
        <begin position="269"/>
        <end position="286"/>
    </location>
</feature>
<keyword evidence="9" id="KW-1185">Reference proteome</keyword>
<dbReference type="InterPro" id="IPR037185">
    <property type="entry name" value="EmrE-like"/>
</dbReference>
<evidence type="ECO:0000256" key="4">
    <source>
        <dbReference type="ARBA" id="ARBA00022989"/>
    </source>
</evidence>
<name>A0A2U2B7L8_9BACT</name>
<dbReference type="EMBL" id="QEWP01000009">
    <property type="protein sequence ID" value="PWD99069.1"/>
    <property type="molecule type" value="Genomic_DNA"/>
</dbReference>
<feature type="domain" description="EamA" evidence="7">
    <location>
        <begin position="23"/>
        <end position="155"/>
    </location>
</feature>
<organism evidence="8 9">
    <name type="scientific">Marinilabilia rubra</name>
    <dbReference type="NCBI Taxonomy" id="2162893"/>
    <lineage>
        <taxon>Bacteria</taxon>
        <taxon>Pseudomonadati</taxon>
        <taxon>Bacteroidota</taxon>
        <taxon>Bacteroidia</taxon>
        <taxon>Marinilabiliales</taxon>
        <taxon>Marinilabiliaceae</taxon>
        <taxon>Marinilabilia</taxon>
    </lineage>
</organism>
<feature type="transmembrane region" description="Helical" evidence="6">
    <location>
        <begin position="110"/>
        <end position="131"/>
    </location>
</feature>
<gene>
    <name evidence="8" type="ORF">DDZ16_12470</name>
</gene>
<feature type="transmembrane region" description="Helical" evidence="6">
    <location>
        <begin position="202"/>
        <end position="223"/>
    </location>
</feature>
<dbReference type="Proteomes" id="UP000244956">
    <property type="component" value="Unassembled WGS sequence"/>
</dbReference>